<sequence length="370" mass="42188">MKYSLLSFRLVLIGAVAFSCTQKSTDMTMSYQGELKAYIQDTLYLEKDLETKSLPQLFTYQKSGAAEFLLGFVGSSLLKYDYSSGALVEKVTFEKEGPDGIGRFIAGNLITKDGIFFISDQKQIIQTDLSGKVIQKIPLPDLPSDRMAANFNAFSSLMHWNEANKRLIVTDVPFVLKEPLLAYKDWVWTFDFKENSAEPIVKFNFPKTYQDHLDDPELGVYYHTYDSSSDQHLIGFPVTDSLLISKNGKQSWVYAGSRHPLIFQKGKTESRGEYTVFQPSNETSRYKSLMVDNYQKLILRHLIISQEVVEKQFNSKNSFILLNLDLEYLGELDFSTADFAPRGFASPSGFYLKLQNQASDDREAYVRLTF</sequence>
<dbReference type="Proteomes" id="UP000186026">
    <property type="component" value="Unassembled WGS sequence"/>
</dbReference>
<organism evidence="2 3">
    <name type="scientific">Belliella pelovolcani</name>
    <dbReference type="NCBI Taxonomy" id="529505"/>
    <lineage>
        <taxon>Bacteria</taxon>
        <taxon>Pseudomonadati</taxon>
        <taxon>Bacteroidota</taxon>
        <taxon>Cytophagia</taxon>
        <taxon>Cytophagales</taxon>
        <taxon>Cyclobacteriaceae</taxon>
        <taxon>Belliella</taxon>
    </lineage>
</organism>
<dbReference type="OrthoDB" id="817351at2"/>
<proteinExistence type="predicted"/>
<name>A0A1N7M755_9BACT</name>
<feature type="signal peptide" evidence="1">
    <location>
        <begin position="1"/>
        <end position="19"/>
    </location>
</feature>
<dbReference type="RefSeq" id="WP_076500227.1">
    <property type="nucleotide sequence ID" value="NZ_FTOP01000005.1"/>
</dbReference>
<evidence type="ECO:0000256" key="1">
    <source>
        <dbReference type="SAM" id="SignalP"/>
    </source>
</evidence>
<feature type="chain" id="PRO_5012388006" description="DUF4221 domain-containing protein" evidence="1">
    <location>
        <begin position="20"/>
        <end position="370"/>
    </location>
</feature>
<dbReference type="PROSITE" id="PS51257">
    <property type="entry name" value="PROKAR_LIPOPROTEIN"/>
    <property type="match status" value="1"/>
</dbReference>
<accession>A0A1N7M755</accession>
<evidence type="ECO:0000313" key="3">
    <source>
        <dbReference type="Proteomes" id="UP000186026"/>
    </source>
</evidence>
<dbReference type="EMBL" id="FTOP01000005">
    <property type="protein sequence ID" value="SIS81882.1"/>
    <property type="molecule type" value="Genomic_DNA"/>
</dbReference>
<gene>
    <name evidence="2" type="ORF">SAMN05421761_105156</name>
</gene>
<dbReference type="STRING" id="529505.SAMN05421761_105156"/>
<reference evidence="3" key="1">
    <citation type="submission" date="2017-01" db="EMBL/GenBank/DDBJ databases">
        <authorList>
            <person name="Varghese N."/>
            <person name="Submissions S."/>
        </authorList>
    </citation>
    <scope>NUCLEOTIDE SEQUENCE [LARGE SCALE GENOMIC DNA]</scope>
    <source>
        <strain evidence="3">DSM 46698</strain>
    </source>
</reference>
<keyword evidence="3" id="KW-1185">Reference proteome</keyword>
<keyword evidence="1" id="KW-0732">Signal</keyword>
<evidence type="ECO:0008006" key="4">
    <source>
        <dbReference type="Google" id="ProtNLM"/>
    </source>
</evidence>
<dbReference type="InterPro" id="IPR025316">
    <property type="entry name" value="DUF4221"/>
</dbReference>
<dbReference type="AlphaFoldDB" id="A0A1N7M755"/>
<dbReference type="Pfam" id="PF13970">
    <property type="entry name" value="DUF4221"/>
    <property type="match status" value="1"/>
</dbReference>
<evidence type="ECO:0000313" key="2">
    <source>
        <dbReference type="EMBL" id="SIS81882.1"/>
    </source>
</evidence>
<protein>
    <recommendedName>
        <fullName evidence="4">DUF4221 domain-containing protein</fullName>
    </recommendedName>
</protein>